<evidence type="ECO:0000313" key="10">
    <source>
        <dbReference type="Proteomes" id="UP000553632"/>
    </source>
</evidence>
<dbReference type="InterPro" id="IPR014014">
    <property type="entry name" value="RNA_helicase_DEAD_Q_motif"/>
</dbReference>
<evidence type="ECO:0000256" key="3">
    <source>
        <dbReference type="ARBA" id="ARBA00022806"/>
    </source>
</evidence>
<dbReference type="Proteomes" id="UP000553632">
    <property type="component" value="Unassembled WGS sequence"/>
</dbReference>
<dbReference type="SMART" id="SM00487">
    <property type="entry name" value="DEXDc"/>
    <property type="match status" value="1"/>
</dbReference>
<feature type="region of interest" description="Disordered" evidence="6">
    <location>
        <begin position="1"/>
        <end position="68"/>
    </location>
</feature>
<evidence type="ECO:0000256" key="2">
    <source>
        <dbReference type="ARBA" id="ARBA00022801"/>
    </source>
</evidence>
<dbReference type="EMBL" id="JABANO010014098">
    <property type="protein sequence ID" value="KAF4739163.1"/>
    <property type="molecule type" value="Genomic_DNA"/>
</dbReference>
<accession>A0A7J6T285</accession>
<protein>
    <recommendedName>
        <fullName evidence="11">RNA helicase</fullName>
    </recommendedName>
</protein>
<dbReference type="Gene3D" id="3.40.50.300">
    <property type="entry name" value="P-loop containing nucleotide triphosphate hydrolases"/>
    <property type="match status" value="1"/>
</dbReference>
<dbReference type="GO" id="GO:0003676">
    <property type="term" value="F:nucleic acid binding"/>
    <property type="evidence" value="ECO:0007669"/>
    <property type="project" value="InterPro"/>
</dbReference>
<dbReference type="OMA" id="ICQETIM"/>
<evidence type="ECO:0000256" key="6">
    <source>
        <dbReference type="SAM" id="MobiDB-lite"/>
    </source>
</evidence>
<feature type="non-terminal residue" evidence="9">
    <location>
        <position position="258"/>
    </location>
</feature>
<feature type="domain" description="DEAD-box RNA helicase Q" evidence="8">
    <location>
        <begin position="109"/>
        <end position="137"/>
    </location>
</feature>
<keyword evidence="2" id="KW-0378">Hydrolase</keyword>
<dbReference type="InterPro" id="IPR011545">
    <property type="entry name" value="DEAD/DEAH_box_helicase_dom"/>
</dbReference>
<dbReference type="SUPFAM" id="SSF52540">
    <property type="entry name" value="P-loop containing nucleoside triphosphate hydrolases"/>
    <property type="match status" value="1"/>
</dbReference>
<dbReference type="GO" id="GO:0005524">
    <property type="term" value="F:ATP binding"/>
    <property type="evidence" value="ECO:0007669"/>
    <property type="project" value="UniProtKB-KW"/>
</dbReference>
<dbReference type="InterPro" id="IPR027417">
    <property type="entry name" value="P-loop_NTPase"/>
</dbReference>
<evidence type="ECO:0008006" key="11">
    <source>
        <dbReference type="Google" id="ProtNLM"/>
    </source>
</evidence>
<feature type="compositionally biased region" description="Basic and acidic residues" evidence="6">
    <location>
        <begin position="58"/>
        <end position="68"/>
    </location>
</feature>
<evidence type="ECO:0000256" key="5">
    <source>
        <dbReference type="PROSITE-ProRule" id="PRU00552"/>
    </source>
</evidence>
<evidence type="ECO:0000259" key="8">
    <source>
        <dbReference type="PROSITE" id="PS51195"/>
    </source>
</evidence>
<dbReference type="GO" id="GO:0003724">
    <property type="term" value="F:RNA helicase activity"/>
    <property type="evidence" value="ECO:0007669"/>
    <property type="project" value="InterPro"/>
</dbReference>
<dbReference type="PROSITE" id="PS51192">
    <property type="entry name" value="HELICASE_ATP_BIND_1"/>
    <property type="match status" value="1"/>
</dbReference>
<reference evidence="9 10" key="1">
    <citation type="submission" date="2020-04" db="EMBL/GenBank/DDBJ databases">
        <title>Perkinsus olseni comparative genomics.</title>
        <authorList>
            <person name="Bogema D.R."/>
        </authorList>
    </citation>
    <scope>NUCLEOTIDE SEQUENCE [LARGE SCALE GENOMIC DNA]</scope>
    <source>
        <strain evidence="9 10">ATCC PRA-207</strain>
    </source>
</reference>
<organism evidence="9 10">
    <name type="scientific">Perkinsus olseni</name>
    <name type="common">Perkinsus atlanticus</name>
    <dbReference type="NCBI Taxonomy" id="32597"/>
    <lineage>
        <taxon>Eukaryota</taxon>
        <taxon>Sar</taxon>
        <taxon>Alveolata</taxon>
        <taxon>Perkinsozoa</taxon>
        <taxon>Perkinsea</taxon>
        <taxon>Perkinsida</taxon>
        <taxon>Perkinsidae</taxon>
        <taxon>Perkinsus</taxon>
    </lineage>
</organism>
<keyword evidence="1" id="KW-0547">Nucleotide-binding</keyword>
<gene>
    <name evidence="9" type="ORF">FOZ63_011498</name>
</gene>
<feature type="domain" description="Helicase ATP-binding" evidence="7">
    <location>
        <begin position="140"/>
        <end position="258"/>
    </location>
</feature>
<dbReference type="AlphaFoldDB" id="A0A7J6T285"/>
<feature type="short sequence motif" description="Q motif" evidence="5">
    <location>
        <begin position="109"/>
        <end position="137"/>
    </location>
</feature>
<keyword evidence="4" id="KW-0067">ATP-binding</keyword>
<keyword evidence="3" id="KW-0347">Helicase</keyword>
<dbReference type="Pfam" id="PF00270">
    <property type="entry name" value="DEAD"/>
    <property type="match status" value="1"/>
</dbReference>
<proteinExistence type="predicted"/>
<evidence type="ECO:0000313" key="9">
    <source>
        <dbReference type="EMBL" id="KAF4739163.1"/>
    </source>
</evidence>
<comment type="caution">
    <text evidence="9">The sequence shown here is derived from an EMBL/GenBank/DDBJ whole genome shotgun (WGS) entry which is preliminary data.</text>
</comment>
<feature type="compositionally biased region" description="Basic and acidic residues" evidence="6">
    <location>
        <begin position="8"/>
        <end position="26"/>
    </location>
</feature>
<name>A0A7J6T285_PEROL</name>
<dbReference type="PANTHER" id="PTHR47958">
    <property type="entry name" value="ATP-DEPENDENT RNA HELICASE DBP3"/>
    <property type="match status" value="1"/>
</dbReference>
<feature type="non-terminal residue" evidence="9">
    <location>
        <position position="1"/>
    </location>
</feature>
<sequence>GGSSRFGGPRERFGESRDRFGDREHFGFGSKPSYAGHSRGVNDRLDWSQPPPQGDGTWARRDGRRPPYEDERELFDQENTVHAGINFDQYDKIPVEVSGAGAADIHPLEQFNDGELESSIVENIKRCGFDRPTPVQKYSIPTLIARRDLMSCAQTGSGKTGAYLIPAINNMLKDGPPNATSSGDYGRRKAYPVTLILSPTRELASQIHEEARKFCFNTGIRPVVVYGGADVRTQLRELERGCDILVATPGRLSDLMER</sequence>
<dbReference type="InterPro" id="IPR014001">
    <property type="entry name" value="Helicase_ATP-bd"/>
</dbReference>
<keyword evidence="10" id="KW-1185">Reference proteome</keyword>
<dbReference type="PROSITE" id="PS51195">
    <property type="entry name" value="Q_MOTIF"/>
    <property type="match status" value="1"/>
</dbReference>
<evidence type="ECO:0000256" key="1">
    <source>
        <dbReference type="ARBA" id="ARBA00022741"/>
    </source>
</evidence>
<dbReference type="GO" id="GO:0016787">
    <property type="term" value="F:hydrolase activity"/>
    <property type="evidence" value="ECO:0007669"/>
    <property type="project" value="UniProtKB-KW"/>
</dbReference>
<evidence type="ECO:0000259" key="7">
    <source>
        <dbReference type="PROSITE" id="PS51192"/>
    </source>
</evidence>
<evidence type="ECO:0000256" key="4">
    <source>
        <dbReference type="ARBA" id="ARBA00022840"/>
    </source>
</evidence>